<organism evidence="2 3">
    <name type="scientific">Obba rivulosa</name>
    <dbReference type="NCBI Taxonomy" id="1052685"/>
    <lineage>
        <taxon>Eukaryota</taxon>
        <taxon>Fungi</taxon>
        <taxon>Dikarya</taxon>
        <taxon>Basidiomycota</taxon>
        <taxon>Agaricomycotina</taxon>
        <taxon>Agaricomycetes</taxon>
        <taxon>Polyporales</taxon>
        <taxon>Gelatoporiaceae</taxon>
        <taxon>Obba</taxon>
    </lineage>
</organism>
<proteinExistence type="predicted"/>
<sequence length="105" mass="11750">MAQSFEIDAAQDTWHGFSDEPPTVNSETGLNAFGLHRQYDRQPEHDPEDDRTVDDASMLQVLLGAHIHLRPPRACEDLATPLRIAQRQILAILRARGLGHREGTS</sequence>
<name>A0A8E2AN02_9APHY</name>
<dbReference type="Proteomes" id="UP000250043">
    <property type="component" value="Unassembled WGS sequence"/>
</dbReference>
<dbReference type="EMBL" id="KV722494">
    <property type="protein sequence ID" value="OCH87203.1"/>
    <property type="molecule type" value="Genomic_DNA"/>
</dbReference>
<evidence type="ECO:0000256" key="1">
    <source>
        <dbReference type="SAM" id="MobiDB-lite"/>
    </source>
</evidence>
<keyword evidence="3" id="KW-1185">Reference proteome</keyword>
<evidence type="ECO:0000313" key="2">
    <source>
        <dbReference type="EMBL" id="OCH87203.1"/>
    </source>
</evidence>
<dbReference type="AlphaFoldDB" id="A0A8E2AN02"/>
<gene>
    <name evidence="2" type="ORF">OBBRIDRAFT_806221</name>
</gene>
<feature type="region of interest" description="Disordered" evidence="1">
    <location>
        <begin position="1"/>
        <end position="29"/>
    </location>
</feature>
<accession>A0A8E2AN02</accession>
<evidence type="ECO:0000313" key="3">
    <source>
        <dbReference type="Proteomes" id="UP000250043"/>
    </source>
</evidence>
<reference evidence="2 3" key="1">
    <citation type="submission" date="2016-07" db="EMBL/GenBank/DDBJ databases">
        <title>Draft genome of the white-rot fungus Obba rivulosa 3A-2.</title>
        <authorList>
            <consortium name="DOE Joint Genome Institute"/>
            <person name="Miettinen O."/>
            <person name="Riley R."/>
            <person name="Acob R."/>
            <person name="Barry K."/>
            <person name="Cullen D."/>
            <person name="De Vries R."/>
            <person name="Hainaut M."/>
            <person name="Hatakka A."/>
            <person name="Henrissat B."/>
            <person name="Hilden K."/>
            <person name="Kuo R."/>
            <person name="Labutti K."/>
            <person name="Lipzen A."/>
            <person name="Makela M.R."/>
            <person name="Sandor L."/>
            <person name="Spatafora J.W."/>
            <person name="Grigoriev I.V."/>
            <person name="Hibbett D.S."/>
        </authorList>
    </citation>
    <scope>NUCLEOTIDE SEQUENCE [LARGE SCALE GENOMIC DNA]</scope>
    <source>
        <strain evidence="2 3">3A-2</strain>
    </source>
</reference>
<protein>
    <submittedName>
        <fullName evidence="2">Uncharacterized protein</fullName>
    </submittedName>
</protein>